<gene>
    <name evidence="3" type="ORF">HNR02_001419</name>
</gene>
<proteinExistence type="predicted"/>
<dbReference type="PANTHER" id="PTHR43245:SF55">
    <property type="entry name" value="NAD(P)-BINDING DOMAIN-CONTAINING PROTEIN"/>
    <property type="match status" value="1"/>
</dbReference>
<evidence type="ECO:0000313" key="4">
    <source>
        <dbReference type="Proteomes" id="UP000549616"/>
    </source>
</evidence>
<dbReference type="EMBL" id="JACCFK010000001">
    <property type="protein sequence ID" value="NYI88096.1"/>
    <property type="molecule type" value="Genomic_DNA"/>
</dbReference>
<feature type="domain" description="NAD-dependent epimerase/dehydratase" evidence="2">
    <location>
        <begin position="4"/>
        <end position="267"/>
    </location>
</feature>
<dbReference type="RefSeq" id="WP_179772388.1">
    <property type="nucleotide sequence ID" value="NZ_JACCFK010000001.1"/>
</dbReference>
<dbReference type="InterPro" id="IPR001509">
    <property type="entry name" value="Epimerase_deHydtase"/>
</dbReference>
<reference evidence="3 4" key="1">
    <citation type="submission" date="2020-07" db="EMBL/GenBank/DDBJ databases">
        <title>Sequencing the genomes of 1000 actinobacteria strains.</title>
        <authorList>
            <person name="Klenk H.-P."/>
        </authorList>
    </citation>
    <scope>NUCLEOTIDE SEQUENCE [LARGE SCALE GENOMIC DNA]</scope>
    <source>
        <strain evidence="3 4">DSM 104006</strain>
    </source>
</reference>
<evidence type="ECO:0000259" key="2">
    <source>
        <dbReference type="Pfam" id="PF01370"/>
    </source>
</evidence>
<dbReference type="GO" id="GO:0003978">
    <property type="term" value="F:UDP-glucose 4-epimerase activity"/>
    <property type="evidence" value="ECO:0007669"/>
    <property type="project" value="UniProtKB-EC"/>
</dbReference>
<dbReference type="Gene3D" id="3.40.50.720">
    <property type="entry name" value="NAD(P)-binding Rossmann-like Domain"/>
    <property type="match status" value="1"/>
</dbReference>
<dbReference type="InterPro" id="IPR036291">
    <property type="entry name" value="NAD(P)-bd_dom_sf"/>
</dbReference>
<dbReference type="AlphaFoldDB" id="A0A853B034"/>
<comment type="caution">
    <text evidence="3">The sequence shown here is derived from an EMBL/GenBank/DDBJ whole genome shotgun (WGS) entry which is preliminary data.</text>
</comment>
<keyword evidence="4" id="KW-1185">Reference proteome</keyword>
<sequence>MTQILITGASGRVGSTLAKAAVAQGFSVRGMVMPGERLSVGGVEVVEASLTDGGALARAVAGVDVVVHLAAQMVLGESSVERYYDVNVMGTLRLLEASVSQSVPVRQFVYASTDNTYDPAHAPREPITEDHPQFPGDYYGTSKVLCEQLVRNYQKLHGLNYTILRYGSVLAPNEAVALFRLDWVRGFLATHTTAGRRSNLWQLLAGGDDFLGALQEQIGDRTGNPALALTGPDGRPWAIHTSDVRDTVAGTLAAIDHPNAINQDFNIVGPRTTTFTEGATVIAKHYNLDLLTAHMPATLAFELSTHKATQLLDYHPHHDFDSTITTAQDPNPTPDYTPVTQGWIPTSDAAPADA</sequence>
<name>A0A853B034_9PSEU</name>
<dbReference type="Pfam" id="PF01370">
    <property type="entry name" value="Epimerase"/>
    <property type="match status" value="1"/>
</dbReference>
<organism evidence="3 4">
    <name type="scientific">Amycolatopsis endophytica</name>
    <dbReference type="NCBI Taxonomy" id="860233"/>
    <lineage>
        <taxon>Bacteria</taxon>
        <taxon>Bacillati</taxon>
        <taxon>Actinomycetota</taxon>
        <taxon>Actinomycetes</taxon>
        <taxon>Pseudonocardiales</taxon>
        <taxon>Pseudonocardiaceae</taxon>
        <taxon>Amycolatopsis</taxon>
    </lineage>
</organism>
<protein>
    <submittedName>
        <fullName evidence="3">UDP-glucose 4-epimerase</fullName>
        <ecNumber evidence="3">5.1.3.2</ecNumber>
    </submittedName>
</protein>
<dbReference type="Proteomes" id="UP000549616">
    <property type="component" value="Unassembled WGS sequence"/>
</dbReference>
<dbReference type="SUPFAM" id="SSF51735">
    <property type="entry name" value="NAD(P)-binding Rossmann-fold domains"/>
    <property type="match status" value="1"/>
</dbReference>
<dbReference type="PANTHER" id="PTHR43245">
    <property type="entry name" value="BIFUNCTIONAL POLYMYXIN RESISTANCE PROTEIN ARNA"/>
    <property type="match status" value="1"/>
</dbReference>
<dbReference type="EC" id="5.1.3.2" evidence="3"/>
<feature type="region of interest" description="Disordered" evidence="1">
    <location>
        <begin position="324"/>
        <end position="354"/>
    </location>
</feature>
<accession>A0A853B034</accession>
<dbReference type="InterPro" id="IPR050177">
    <property type="entry name" value="Lipid_A_modif_metabolic_enz"/>
</dbReference>
<evidence type="ECO:0000256" key="1">
    <source>
        <dbReference type="SAM" id="MobiDB-lite"/>
    </source>
</evidence>
<evidence type="ECO:0000313" key="3">
    <source>
        <dbReference type="EMBL" id="NYI88096.1"/>
    </source>
</evidence>
<keyword evidence="3" id="KW-0413">Isomerase</keyword>